<evidence type="ECO:0000256" key="8">
    <source>
        <dbReference type="ARBA" id="ARBA00023128"/>
    </source>
</evidence>
<evidence type="ECO:0000256" key="1">
    <source>
        <dbReference type="ARBA" id="ARBA00004572"/>
    </source>
</evidence>
<feature type="compositionally biased region" description="Low complexity" evidence="12">
    <location>
        <begin position="82"/>
        <end position="104"/>
    </location>
</feature>
<comment type="caution">
    <text evidence="13">The sequence shown here is derived from an EMBL/GenBank/DDBJ whole genome shotgun (WGS) entry which is preliminary data.</text>
</comment>
<dbReference type="InterPro" id="IPR011990">
    <property type="entry name" value="TPR-like_helical_dom_sf"/>
</dbReference>
<keyword evidence="3" id="KW-0812">Transmembrane</keyword>
<name>A0A9W8GUT9_9FUNG</name>
<dbReference type="PANTHER" id="PTHR46208:SF1">
    <property type="entry name" value="MITOCHONDRIAL IMPORT RECEPTOR SUBUNIT TOM70"/>
    <property type="match status" value="1"/>
</dbReference>
<keyword evidence="5" id="KW-1000">Mitochondrion outer membrane</keyword>
<dbReference type="GO" id="GO:0005741">
    <property type="term" value="C:mitochondrial outer membrane"/>
    <property type="evidence" value="ECO:0007669"/>
    <property type="project" value="UniProtKB-SubCell"/>
</dbReference>
<evidence type="ECO:0000256" key="5">
    <source>
        <dbReference type="ARBA" id="ARBA00022787"/>
    </source>
</evidence>
<dbReference type="GO" id="GO:0030943">
    <property type="term" value="F:mitochondrion targeting sequence binding"/>
    <property type="evidence" value="ECO:0007669"/>
    <property type="project" value="TreeGrafter"/>
</dbReference>
<organism evidence="13 14">
    <name type="scientific">Coemansia pectinata</name>
    <dbReference type="NCBI Taxonomy" id="1052879"/>
    <lineage>
        <taxon>Eukaryota</taxon>
        <taxon>Fungi</taxon>
        <taxon>Fungi incertae sedis</taxon>
        <taxon>Zoopagomycota</taxon>
        <taxon>Kickxellomycotina</taxon>
        <taxon>Kickxellomycetes</taxon>
        <taxon>Kickxellales</taxon>
        <taxon>Kickxellaceae</taxon>
        <taxon>Coemansia</taxon>
    </lineage>
</organism>
<feature type="repeat" description="TPR" evidence="11">
    <location>
        <begin position="448"/>
        <end position="481"/>
    </location>
</feature>
<comment type="similarity">
    <text evidence="2">Belongs to the STXBP/unc-18/SEC1 family.</text>
</comment>
<dbReference type="GO" id="GO:0016192">
    <property type="term" value="P:vesicle-mediated transport"/>
    <property type="evidence" value="ECO:0007669"/>
    <property type="project" value="InterPro"/>
</dbReference>
<sequence length="805" mass="89019">MAESATDKSAQKSASLLEKLNLQERGWKFYAAASIPPIVVASLALWYYSSSRDGETGASKDDKKKGKRKAKKSKKSTKLADESTAAPSAAGASAADAATGASSPVDKPATTSVGDDDEERPENMTDAQIAALDNAALKKLAQSLKSRGNKFFQARRYPKAIELYTQALRFDKDPVFYSNRAACYAAESDHDQVIADCTSALKLEPRYVKALMRRAQANESTERFRDSLYDFTTACILEDFNNSLAATSAERVLKKLAEAEARERIEKREPRLPSKSFISGYLNSFRSCGDEAVAVDGEQLGDADTLYNEALSFIALQDYAKGIASIDKAVAAIDEAGTTDGVLRADDIYSLSGMFCFLKSSLDMSAARLDKALELNPKHVRSLLRKANLFTERRDLDMVSQMLELACEIEPENAEAFFQKGQVDFLKQDFVEAAKNYERAAGLDPDFVYPRIQLGVVQFKLGKMQDALATFKDAMERFPTRSDLYNYYGEVLAEQGGPDDAITAFEKAVELDHANPLPYVNQAIAVFQSSGNADKALSLIQAALKVDSECELAVAALSQIYLQLGMFEESLSMLRRAVDLAKSEEEMVSAITFRETTAAQYRFMKEHPDLLNKMMGAMQQIAGLIRMLHLNDEPKLTSGPLAAGTDEQNTPIWKVLVFDSFCRDIVSTVLRVNDLRDNGITVHMLLEAQRTSIPDVPAVYFIQPKPENIKRLAEDLARDLYELYYVNFSSSLPRTLLEEFAVQTAASGTSHQLAQVYDQYLNFLCPEENMFSLHFPNAFESIHSPAMTDTAISGLIDRIVSALFS</sequence>
<feature type="region of interest" description="Disordered" evidence="12">
    <location>
        <begin position="51"/>
        <end position="122"/>
    </location>
</feature>
<dbReference type="InterPro" id="IPR043154">
    <property type="entry name" value="Sec-1-like_dom1"/>
</dbReference>
<evidence type="ECO:0000256" key="4">
    <source>
        <dbReference type="ARBA" id="ARBA00022737"/>
    </source>
</evidence>
<dbReference type="Pfam" id="PF00995">
    <property type="entry name" value="Sec1"/>
    <property type="match status" value="1"/>
</dbReference>
<evidence type="ECO:0000256" key="11">
    <source>
        <dbReference type="PROSITE-ProRule" id="PRU00339"/>
    </source>
</evidence>
<dbReference type="GO" id="GO:0045039">
    <property type="term" value="P:protein insertion into mitochondrial inner membrane"/>
    <property type="evidence" value="ECO:0007669"/>
    <property type="project" value="TreeGrafter"/>
</dbReference>
<feature type="repeat" description="TPR" evidence="11">
    <location>
        <begin position="141"/>
        <end position="174"/>
    </location>
</feature>
<dbReference type="AlphaFoldDB" id="A0A9W8GUT9"/>
<dbReference type="Proteomes" id="UP001140011">
    <property type="component" value="Unassembled WGS sequence"/>
</dbReference>
<keyword evidence="9" id="KW-0472">Membrane</keyword>
<evidence type="ECO:0000256" key="10">
    <source>
        <dbReference type="ARBA" id="ARBA00038030"/>
    </source>
</evidence>
<protein>
    <submittedName>
        <fullName evidence="13">TOM (Translocase of outer membrane) complex component</fullName>
    </submittedName>
</protein>
<feature type="repeat" description="TPR" evidence="11">
    <location>
        <begin position="551"/>
        <end position="584"/>
    </location>
</feature>
<feature type="compositionally biased region" description="Basic residues" evidence="12">
    <location>
        <begin position="65"/>
        <end position="77"/>
    </location>
</feature>
<evidence type="ECO:0000256" key="3">
    <source>
        <dbReference type="ARBA" id="ARBA00022692"/>
    </source>
</evidence>
<dbReference type="GO" id="GO:0008320">
    <property type="term" value="F:protein transmembrane transporter activity"/>
    <property type="evidence" value="ECO:0007669"/>
    <property type="project" value="TreeGrafter"/>
</dbReference>
<evidence type="ECO:0000256" key="6">
    <source>
        <dbReference type="ARBA" id="ARBA00022803"/>
    </source>
</evidence>
<dbReference type="GO" id="GO:0030150">
    <property type="term" value="P:protein import into mitochondrial matrix"/>
    <property type="evidence" value="ECO:0007669"/>
    <property type="project" value="TreeGrafter"/>
</dbReference>
<evidence type="ECO:0000256" key="9">
    <source>
        <dbReference type="ARBA" id="ARBA00023136"/>
    </source>
</evidence>
<dbReference type="SUPFAM" id="SSF48452">
    <property type="entry name" value="TPR-like"/>
    <property type="match status" value="1"/>
</dbReference>
<keyword evidence="4" id="KW-0677">Repeat</keyword>
<dbReference type="InterPro" id="IPR036045">
    <property type="entry name" value="Sec1-like_sf"/>
</dbReference>
<keyword evidence="6 11" id="KW-0802">TPR repeat</keyword>
<feature type="repeat" description="TPR" evidence="11">
    <location>
        <begin position="482"/>
        <end position="515"/>
    </location>
</feature>
<accession>A0A9W8GUT9</accession>
<dbReference type="Gene3D" id="3.40.50.2060">
    <property type="match status" value="1"/>
</dbReference>
<dbReference type="Gene3D" id="1.25.40.10">
    <property type="entry name" value="Tetratricopeptide repeat domain"/>
    <property type="match status" value="2"/>
</dbReference>
<feature type="repeat" description="TPR" evidence="11">
    <location>
        <begin position="414"/>
        <end position="447"/>
    </location>
</feature>
<evidence type="ECO:0000313" key="13">
    <source>
        <dbReference type="EMBL" id="KAJ2752356.1"/>
    </source>
</evidence>
<evidence type="ECO:0000256" key="2">
    <source>
        <dbReference type="ARBA" id="ARBA00009884"/>
    </source>
</evidence>
<evidence type="ECO:0000256" key="12">
    <source>
        <dbReference type="SAM" id="MobiDB-lite"/>
    </source>
</evidence>
<reference evidence="13" key="1">
    <citation type="submission" date="2022-07" db="EMBL/GenBank/DDBJ databases">
        <title>Phylogenomic reconstructions and comparative analyses of Kickxellomycotina fungi.</title>
        <authorList>
            <person name="Reynolds N.K."/>
            <person name="Stajich J.E."/>
            <person name="Barry K."/>
            <person name="Grigoriev I.V."/>
            <person name="Crous P."/>
            <person name="Smith M.E."/>
        </authorList>
    </citation>
    <scope>NUCLEOTIDE SEQUENCE</scope>
    <source>
        <strain evidence="13">BCRC 34297</strain>
    </source>
</reference>
<dbReference type="InterPro" id="IPR001619">
    <property type="entry name" value="Sec1-like"/>
</dbReference>
<dbReference type="PROSITE" id="PS50005">
    <property type="entry name" value="TPR"/>
    <property type="match status" value="5"/>
</dbReference>
<dbReference type="OrthoDB" id="2942533at2759"/>
<gene>
    <name evidence="13" type="primary">TOM70</name>
    <name evidence="13" type="ORF">GGI19_003882</name>
</gene>
<comment type="similarity">
    <text evidence="10">Belongs to the Tom70 family.</text>
</comment>
<keyword evidence="7" id="KW-1133">Transmembrane helix</keyword>
<feature type="compositionally biased region" description="Basic and acidic residues" evidence="12">
    <location>
        <begin position="52"/>
        <end position="64"/>
    </location>
</feature>
<comment type="subcellular location">
    <subcellularLocation>
        <location evidence="1">Mitochondrion outer membrane</location>
        <topology evidence="1">Single-pass membrane protein</topology>
    </subcellularLocation>
</comment>
<dbReference type="SMART" id="SM00028">
    <property type="entry name" value="TPR"/>
    <property type="match status" value="11"/>
</dbReference>
<dbReference type="EMBL" id="JANBUH010000292">
    <property type="protein sequence ID" value="KAJ2752356.1"/>
    <property type="molecule type" value="Genomic_DNA"/>
</dbReference>
<evidence type="ECO:0000313" key="14">
    <source>
        <dbReference type="Proteomes" id="UP001140011"/>
    </source>
</evidence>
<dbReference type="Pfam" id="PF13432">
    <property type="entry name" value="TPR_16"/>
    <property type="match status" value="2"/>
</dbReference>
<dbReference type="InterPro" id="IPR019734">
    <property type="entry name" value="TPR_rpt"/>
</dbReference>
<evidence type="ECO:0000256" key="7">
    <source>
        <dbReference type="ARBA" id="ARBA00022989"/>
    </source>
</evidence>
<keyword evidence="14" id="KW-1185">Reference proteome</keyword>
<keyword evidence="8" id="KW-0496">Mitochondrion</keyword>
<dbReference type="PANTHER" id="PTHR46208">
    <property type="entry name" value="MITOCHONDRIAL IMPORT RECEPTOR SUBUNIT TOM70"/>
    <property type="match status" value="1"/>
</dbReference>
<proteinExistence type="inferred from homology"/>
<feature type="non-terminal residue" evidence="13">
    <location>
        <position position="1"/>
    </location>
</feature>
<dbReference type="SUPFAM" id="SSF56815">
    <property type="entry name" value="Sec1/munc18-like (SM) proteins"/>
    <property type="match status" value="1"/>
</dbReference>